<evidence type="ECO:0000256" key="2">
    <source>
        <dbReference type="ARBA" id="ARBA00022475"/>
    </source>
</evidence>
<dbReference type="OrthoDB" id="9768769at2"/>
<dbReference type="InterPro" id="IPR029044">
    <property type="entry name" value="Nucleotide-diphossugar_trans"/>
</dbReference>
<keyword evidence="4 13" id="KW-0808">Transferase</keyword>
<organism evidence="13 14">
    <name type="scientific">Anaerobranca gottschalkii DSM 13577</name>
    <dbReference type="NCBI Taxonomy" id="1120990"/>
    <lineage>
        <taxon>Bacteria</taxon>
        <taxon>Bacillati</taxon>
        <taxon>Bacillota</taxon>
        <taxon>Clostridia</taxon>
        <taxon>Eubacteriales</taxon>
        <taxon>Proteinivoracaceae</taxon>
        <taxon>Anaerobranca</taxon>
    </lineage>
</organism>
<keyword evidence="11" id="KW-1133">Transmembrane helix</keyword>
<keyword evidence="5" id="KW-0125">Carotenoid biosynthesis</keyword>
<evidence type="ECO:0000313" key="13">
    <source>
        <dbReference type="EMBL" id="SES95763.1"/>
    </source>
</evidence>
<reference evidence="14" key="1">
    <citation type="submission" date="2016-10" db="EMBL/GenBank/DDBJ databases">
        <authorList>
            <person name="Varghese N."/>
            <person name="Submissions S."/>
        </authorList>
    </citation>
    <scope>NUCLEOTIDE SEQUENCE [LARGE SCALE GENOMIC DNA]</scope>
    <source>
        <strain evidence="14">DSM 13577</strain>
    </source>
</reference>
<feature type="transmembrane region" description="Helical" evidence="11">
    <location>
        <begin position="262"/>
        <end position="284"/>
    </location>
</feature>
<accession>A0A1I0AQM6</accession>
<keyword evidence="6 11" id="KW-0472">Membrane</keyword>
<dbReference type="Proteomes" id="UP000243819">
    <property type="component" value="Unassembled WGS sequence"/>
</dbReference>
<evidence type="ECO:0000256" key="6">
    <source>
        <dbReference type="ARBA" id="ARBA00023136"/>
    </source>
</evidence>
<keyword evidence="14" id="KW-1185">Reference proteome</keyword>
<keyword evidence="3" id="KW-0328">Glycosyltransferase</keyword>
<feature type="domain" description="Glycosyltransferase 2-like" evidence="12">
    <location>
        <begin position="37"/>
        <end position="176"/>
    </location>
</feature>
<evidence type="ECO:0000256" key="7">
    <source>
        <dbReference type="ARBA" id="ARBA00037281"/>
    </source>
</evidence>
<comment type="subcellular location">
    <subcellularLocation>
        <location evidence="1">Cell membrane</location>
    </subcellularLocation>
</comment>
<evidence type="ECO:0000256" key="5">
    <source>
        <dbReference type="ARBA" id="ARBA00022746"/>
    </source>
</evidence>
<protein>
    <recommendedName>
        <fullName evidence="10">4,4'-diaponeurosporenoate glycosyltransferase</fullName>
    </recommendedName>
</protein>
<dbReference type="EMBL" id="FOIF01000024">
    <property type="protein sequence ID" value="SES95763.1"/>
    <property type="molecule type" value="Genomic_DNA"/>
</dbReference>
<evidence type="ECO:0000256" key="8">
    <source>
        <dbReference type="ARBA" id="ARBA00037904"/>
    </source>
</evidence>
<evidence type="ECO:0000256" key="1">
    <source>
        <dbReference type="ARBA" id="ARBA00004236"/>
    </source>
</evidence>
<dbReference type="CDD" id="cd00761">
    <property type="entry name" value="Glyco_tranf_GTA_type"/>
    <property type="match status" value="1"/>
</dbReference>
<evidence type="ECO:0000256" key="4">
    <source>
        <dbReference type="ARBA" id="ARBA00022679"/>
    </source>
</evidence>
<evidence type="ECO:0000256" key="3">
    <source>
        <dbReference type="ARBA" id="ARBA00022676"/>
    </source>
</evidence>
<dbReference type="GO" id="GO:0016757">
    <property type="term" value="F:glycosyltransferase activity"/>
    <property type="evidence" value="ECO:0007669"/>
    <property type="project" value="UniProtKB-KW"/>
</dbReference>
<keyword evidence="11" id="KW-0812">Transmembrane</keyword>
<proteinExistence type="inferred from homology"/>
<dbReference type="AlphaFoldDB" id="A0A1I0AQM6"/>
<gene>
    <name evidence="13" type="ORF">SAMN03080614_102427</name>
</gene>
<keyword evidence="2" id="KW-1003">Cell membrane</keyword>
<dbReference type="InterPro" id="IPR001173">
    <property type="entry name" value="Glyco_trans_2-like"/>
</dbReference>
<feature type="transmembrane region" description="Helical" evidence="11">
    <location>
        <begin position="156"/>
        <end position="175"/>
    </location>
</feature>
<dbReference type="RefSeq" id="WP_091350716.1">
    <property type="nucleotide sequence ID" value="NZ_FOIF01000024.1"/>
</dbReference>
<evidence type="ECO:0000256" key="10">
    <source>
        <dbReference type="ARBA" id="ARBA00040345"/>
    </source>
</evidence>
<dbReference type="GO" id="GO:0016117">
    <property type="term" value="P:carotenoid biosynthetic process"/>
    <property type="evidence" value="ECO:0007669"/>
    <property type="project" value="UniProtKB-KW"/>
</dbReference>
<comment type="function">
    <text evidence="7">Catalyzes the glycosylation of 4,4'-diaponeurosporenoate, i.e. the esterification of glucose at the C1'' position with the carboxyl group of 4,4'-diaponeurosporenic acid, to form glycosyl-4,4'-diaponeurosporenoate. This is a step in the biosynthesis of staphyloxanthin, an orange pigment present in most staphylococci strains.</text>
</comment>
<dbReference type="Gene3D" id="3.90.550.10">
    <property type="entry name" value="Spore Coat Polysaccharide Biosynthesis Protein SpsA, Chain A"/>
    <property type="match status" value="1"/>
</dbReference>
<name>A0A1I0AQM6_9FIRM</name>
<dbReference type="STRING" id="1120990.SAMN03080614_102427"/>
<dbReference type="Pfam" id="PF00535">
    <property type="entry name" value="Glycos_transf_2"/>
    <property type="match status" value="1"/>
</dbReference>
<sequence>MTVFRIIMWLCGLWLLFKIPNFISIREGLEEELKDVSIIIPARNEENRLPGLLKSLKEQRVYPKEVIVIDDQSTDRTVEIAKDYGAKVVKGKPLPSGWQGKSWALWQGVESSTGEILIFLDADTRIEQDGLKKIYTEFLKEKTPLSIQPYHKMEKLYENLSAIFNLILMMGTNVFTPLGRRLKPLAFFGPCQIMTREDYYKVGGHSMAKGSILEDISLGKNFLKQGIPIRCFGGKGAISFRMYPGGIGEIIEGWSKNFASGAGQVGIINLLLISLWVTGMVGITINTFKTLLVGEYLLEVYGLFLLYGLQLYWFLVKIGNFSPFIIIFFPINLIFFIYVFVRSIVMTFILKRVSWKGRKIKV</sequence>
<evidence type="ECO:0000259" key="12">
    <source>
        <dbReference type="Pfam" id="PF00535"/>
    </source>
</evidence>
<dbReference type="SUPFAM" id="SSF53448">
    <property type="entry name" value="Nucleotide-diphospho-sugar transferases"/>
    <property type="match status" value="1"/>
</dbReference>
<evidence type="ECO:0000313" key="14">
    <source>
        <dbReference type="Proteomes" id="UP000243819"/>
    </source>
</evidence>
<comment type="pathway">
    <text evidence="8">Carotenoid biosynthesis; staphyloxanthin biosynthesis; staphyloxanthin from farnesyl diphosphate: step 4/5.</text>
</comment>
<dbReference type="PANTHER" id="PTHR43646:SF2">
    <property type="entry name" value="GLYCOSYLTRANSFERASE 2-LIKE DOMAIN-CONTAINING PROTEIN"/>
    <property type="match status" value="1"/>
</dbReference>
<feature type="transmembrane region" description="Helical" evidence="11">
    <location>
        <begin position="296"/>
        <end position="315"/>
    </location>
</feature>
<dbReference type="GO" id="GO:0005886">
    <property type="term" value="C:plasma membrane"/>
    <property type="evidence" value="ECO:0007669"/>
    <property type="project" value="UniProtKB-SubCell"/>
</dbReference>
<comment type="similarity">
    <text evidence="9">Belongs to the glycosyltransferase 2 family. CrtQ subfamily.</text>
</comment>
<evidence type="ECO:0000256" key="9">
    <source>
        <dbReference type="ARBA" id="ARBA00038120"/>
    </source>
</evidence>
<dbReference type="PANTHER" id="PTHR43646">
    <property type="entry name" value="GLYCOSYLTRANSFERASE"/>
    <property type="match status" value="1"/>
</dbReference>
<evidence type="ECO:0000256" key="11">
    <source>
        <dbReference type="SAM" id="Phobius"/>
    </source>
</evidence>
<feature type="transmembrane region" description="Helical" evidence="11">
    <location>
        <begin position="321"/>
        <end position="350"/>
    </location>
</feature>